<dbReference type="RefSeq" id="WP_024496015.1">
    <property type="nucleotide sequence ID" value="NZ_AWGA01000050.1"/>
</dbReference>
<name>A0AB94ICS3_9GAMM</name>
<dbReference type="EMBL" id="AWGA01000050">
    <property type="protein sequence ID" value="TEA27223.1"/>
    <property type="molecule type" value="Genomic_DNA"/>
</dbReference>
<evidence type="ECO:0000313" key="3">
    <source>
        <dbReference type="Proteomes" id="UP000506160"/>
    </source>
</evidence>
<gene>
    <name evidence="2" type="ORF">O970_04800</name>
</gene>
<evidence type="ECO:0000313" key="2">
    <source>
        <dbReference type="EMBL" id="TEA27223.1"/>
    </source>
</evidence>
<feature type="transmembrane region" description="Helical" evidence="1">
    <location>
        <begin position="35"/>
        <end position="54"/>
    </location>
</feature>
<feature type="transmembrane region" description="Helical" evidence="1">
    <location>
        <begin position="185"/>
        <end position="209"/>
    </location>
</feature>
<accession>A0AB94ICS3</accession>
<dbReference type="AlphaFoldDB" id="A0AB94ICS3"/>
<proteinExistence type="predicted"/>
<sequence length="214" mass="24555">MIQKIKHCHLSDVKQRWIQHVTTRLVTKGVTPNEIALLSMVFAQVASFAFLLAFCFNHIWFTSCCLLVAIMGILLRLFCNIVIDRVEKEGGVHSPFSIVYHTFADRYSDVVIYLGLGYGLWMFGWSAYVGWATALCAVINAYIDLFVKVYHLKSTFSDRITKLQTVIIVTTVLLALIIFEYNRQIVYASLILFTFIYLFVICLKAYVIVKNLDE</sequence>
<comment type="caution">
    <text evidence="2">The sequence shown here is derived from an EMBL/GenBank/DDBJ whole genome shotgun (WGS) entry which is preliminary data.</text>
</comment>
<dbReference type="Gene3D" id="1.20.120.1760">
    <property type="match status" value="1"/>
</dbReference>
<keyword evidence="1" id="KW-0472">Membrane</keyword>
<protein>
    <recommendedName>
        <fullName evidence="4">CDP-alcohol phosphatidyltransferase family protein</fullName>
    </recommendedName>
</protein>
<keyword evidence="1" id="KW-0812">Transmembrane</keyword>
<organism evidence="2 3">
    <name type="scientific">Candidatus Schmidhempelia bombi str. Bimp</name>
    <dbReference type="NCBI Taxonomy" id="1387197"/>
    <lineage>
        <taxon>Bacteria</taxon>
        <taxon>Pseudomonadati</taxon>
        <taxon>Pseudomonadota</taxon>
        <taxon>Gammaproteobacteria</taxon>
        <taxon>Orbales</taxon>
        <taxon>Orbaceae</taxon>
        <taxon>Candidatus Schmidhempelia</taxon>
    </lineage>
</organism>
<keyword evidence="3" id="KW-1185">Reference proteome</keyword>
<reference evidence="2 3" key="1">
    <citation type="journal article" date="2014" name="Appl. Environ. Microbiol.">
        <title>Genomic features of a bumble bee symbiont reflect its host environment.</title>
        <authorList>
            <person name="Martinson V.G."/>
            <person name="Magoc T."/>
            <person name="Koch H."/>
            <person name="Salzberg S.L."/>
            <person name="Moran N.A."/>
        </authorList>
    </citation>
    <scope>NUCLEOTIDE SEQUENCE [LARGE SCALE GENOMIC DNA]</scope>
    <source>
        <strain evidence="2 3">Bimp</strain>
    </source>
</reference>
<evidence type="ECO:0008006" key="4">
    <source>
        <dbReference type="Google" id="ProtNLM"/>
    </source>
</evidence>
<evidence type="ECO:0000256" key="1">
    <source>
        <dbReference type="SAM" id="Phobius"/>
    </source>
</evidence>
<feature type="transmembrane region" description="Helical" evidence="1">
    <location>
        <begin position="104"/>
        <end position="123"/>
    </location>
</feature>
<feature type="transmembrane region" description="Helical" evidence="1">
    <location>
        <begin position="60"/>
        <end position="83"/>
    </location>
</feature>
<dbReference type="Proteomes" id="UP000506160">
    <property type="component" value="Unassembled WGS sequence"/>
</dbReference>
<keyword evidence="1" id="KW-1133">Transmembrane helix</keyword>
<feature type="transmembrane region" description="Helical" evidence="1">
    <location>
        <begin position="159"/>
        <end position="179"/>
    </location>
</feature>
<dbReference type="InterPro" id="IPR043130">
    <property type="entry name" value="CDP-OH_PTrfase_TM_dom"/>
</dbReference>